<reference evidence="1 2" key="4">
    <citation type="journal article" date="2011" name="BMC Genomics">
        <title>RNA-Seq improves annotation of protein-coding genes in the cucumber genome.</title>
        <authorList>
            <person name="Li Z."/>
            <person name="Zhang Z."/>
            <person name="Yan P."/>
            <person name="Huang S."/>
            <person name="Fei Z."/>
            <person name="Lin K."/>
        </authorList>
    </citation>
    <scope>NUCLEOTIDE SEQUENCE [LARGE SCALE GENOMIC DNA]</scope>
    <source>
        <strain evidence="2">cv. 9930</strain>
    </source>
</reference>
<reference evidence="1 2" key="2">
    <citation type="journal article" date="2009" name="PLoS ONE">
        <title>An integrated genetic and cytogenetic map of the cucumber genome.</title>
        <authorList>
            <person name="Ren Y."/>
            <person name="Zhang Z."/>
            <person name="Liu J."/>
            <person name="Staub J.E."/>
            <person name="Han Y."/>
            <person name="Cheng Z."/>
            <person name="Li X."/>
            <person name="Lu J."/>
            <person name="Miao H."/>
            <person name="Kang H."/>
            <person name="Xie B."/>
            <person name="Gu X."/>
            <person name="Wang X."/>
            <person name="Du Y."/>
            <person name="Jin W."/>
            <person name="Huang S."/>
        </authorList>
    </citation>
    <scope>NUCLEOTIDE SEQUENCE [LARGE SCALE GENOMIC DNA]</scope>
    <source>
        <strain evidence="2">cv. 9930</strain>
    </source>
</reference>
<sequence>MNLLFRLEYSVKGVDSGIRNFRKAVIKKAIALEEKIDSIAAANEATNVIDNSRTRDWSRSC</sequence>
<accession>A0A0A0KVI0</accession>
<name>A0A0A0KVI0_CUCSA</name>
<gene>
    <name evidence="1" type="ORF">Csa_4G006110</name>
</gene>
<keyword evidence="2" id="KW-1185">Reference proteome</keyword>
<evidence type="ECO:0000313" key="1">
    <source>
        <dbReference type="EMBL" id="KGN52904.1"/>
    </source>
</evidence>
<protein>
    <submittedName>
        <fullName evidence="1">Uncharacterized protein</fullName>
    </submittedName>
</protein>
<proteinExistence type="predicted"/>
<dbReference type="EMBL" id="CM002925">
    <property type="protein sequence ID" value="KGN52904.1"/>
    <property type="molecule type" value="Genomic_DNA"/>
</dbReference>
<dbReference type="Proteomes" id="UP000029981">
    <property type="component" value="Chromosome 4"/>
</dbReference>
<dbReference type="AlphaFoldDB" id="A0A0A0KVI0"/>
<reference evidence="1 2" key="3">
    <citation type="journal article" date="2010" name="BMC Genomics">
        <title>Transcriptome sequencing and comparative analysis of cucumber flowers with different sex types.</title>
        <authorList>
            <person name="Guo S."/>
            <person name="Zheng Y."/>
            <person name="Joung J.G."/>
            <person name="Liu S."/>
            <person name="Zhang Z."/>
            <person name="Crasta O.R."/>
            <person name="Sobral B.W."/>
            <person name="Xu Y."/>
            <person name="Huang S."/>
            <person name="Fei Z."/>
        </authorList>
    </citation>
    <scope>NUCLEOTIDE SEQUENCE [LARGE SCALE GENOMIC DNA]</scope>
    <source>
        <strain evidence="2">cv. 9930</strain>
    </source>
</reference>
<organism evidence="1 2">
    <name type="scientific">Cucumis sativus</name>
    <name type="common">Cucumber</name>
    <dbReference type="NCBI Taxonomy" id="3659"/>
    <lineage>
        <taxon>Eukaryota</taxon>
        <taxon>Viridiplantae</taxon>
        <taxon>Streptophyta</taxon>
        <taxon>Embryophyta</taxon>
        <taxon>Tracheophyta</taxon>
        <taxon>Spermatophyta</taxon>
        <taxon>Magnoliopsida</taxon>
        <taxon>eudicotyledons</taxon>
        <taxon>Gunneridae</taxon>
        <taxon>Pentapetalae</taxon>
        <taxon>rosids</taxon>
        <taxon>fabids</taxon>
        <taxon>Cucurbitales</taxon>
        <taxon>Cucurbitaceae</taxon>
        <taxon>Benincaseae</taxon>
        <taxon>Cucumis</taxon>
    </lineage>
</organism>
<reference evidence="1 2" key="1">
    <citation type="journal article" date="2009" name="Nat. Genet.">
        <title>The genome of the cucumber, Cucumis sativus L.</title>
        <authorList>
            <person name="Huang S."/>
            <person name="Li R."/>
            <person name="Zhang Z."/>
            <person name="Li L."/>
            <person name="Gu X."/>
            <person name="Fan W."/>
            <person name="Lucas W.J."/>
            <person name="Wang X."/>
            <person name="Xie B."/>
            <person name="Ni P."/>
            <person name="Ren Y."/>
            <person name="Zhu H."/>
            <person name="Li J."/>
            <person name="Lin K."/>
            <person name="Jin W."/>
            <person name="Fei Z."/>
            <person name="Li G."/>
            <person name="Staub J."/>
            <person name="Kilian A."/>
            <person name="van der Vossen E.A."/>
            <person name="Wu Y."/>
            <person name="Guo J."/>
            <person name="He J."/>
            <person name="Jia Z."/>
            <person name="Ren Y."/>
            <person name="Tian G."/>
            <person name="Lu Y."/>
            <person name="Ruan J."/>
            <person name="Qian W."/>
            <person name="Wang M."/>
            <person name="Huang Q."/>
            <person name="Li B."/>
            <person name="Xuan Z."/>
            <person name="Cao J."/>
            <person name="Asan"/>
            <person name="Wu Z."/>
            <person name="Zhang J."/>
            <person name="Cai Q."/>
            <person name="Bai Y."/>
            <person name="Zhao B."/>
            <person name="Han Y."/>
            <person name="Li Y."/>
            <person name="Li X."/>
            <person name="Wang S."/>
            <person name="Shi Q."/>
            <person name="Liu S."/>
            <person name="Cho W.K."/>
            <person name="Kim J.Y."/>
            <person name="Xu Y."/>
            <person name="Heller-Uszynska K."/>
            <person name="Miao H."/>
            <person name="Cheng Z."/>
            <person name="Zhang S."/>
            <person name="Wu J."/>
            <person name="Yang Y."/>
            <person name="Kang H."/>
            <person name="Li M."/>
            <person name="Liang H."/>
            <person name="Ren X."/>
            <person name="Shi Z."/>
            <person name="Wen M."/>
            <person name="Jian M."/>
            <person name="Yang H."/>
            <person name="Zhang G."/>
            <person name="Yang Z."/>
            <person name="Chen R."/>
            <person name="Liu S."/>
            <person name="Li J."/>
            <person name="Ma L."/>
            <person name="Liu H."/>
            <person name="Zhou Y."/>
            <person name="Zhao J."/>
            <person name="Fang X."/>
            <person name="Li G."/>
            <person name="Fang L."/>
            <person name="Li Y."/>
            <person name="Liu D."/>
            <person name="Zheng H."/>
            <person name="Zhang Y."/>
            <person name="Qin N."/>
            <person name="Li Z."/>
            <person name="Yang G."/>
            <person name="Yang S."/>
            <person name="Bolund L."/>
            <person name="Kristiansen K."/>
            <person name="Zheng H."/>
            <person name="Li S."/>
            <person name="Zhang X."/>
            <person name="Yang H."/>
            <person name="Wang J."/>
            <person name="Sun R."/>
            <person name="Zhang B."/>
            <person name="Jiang S."/>
            <person name="Wang J."/>
            <person name="Du Y."/>
            <person name="Li S."/>
        </authorList>
    </citation>
    <scope>NUCLEOTIDE SEQUENCE [LARGE SCALE GENOMIC DNA]</scope>
    <source>
        <strain evidence="2">cv. 9930</strain>
    </source>
</reference>
<evidence type="ECO:0000313" key="2">
    <source>
        <dbReference type="Proteomes" id="UP000029981"/>
    </source>
</evidence>
<dbReference type="Gramene" id="KGN52904">
    <property type="protein sequence ID" value="KGN52904"/>
    <property type="gene ID" value="Csa_4G006110"/>
</dbReference>